<accession>A0AAD8PPI5</accession>
<reference evidence="2" key="1">
    <citation type="submission" date="2021-06" db="EMBL/GenBank/DDBJ databases">
        <title>Comparative genomics, transcriptomics and evolutionary studies reveal genomic signatures of adaptation to plant cell wall in hemibiotrophic fungi.</title>
        <authorList>
            <consortium name="DOE Joint Genome Institute"/>
            <person name="Baroncelli R."/>
            <person name="Diaz J.F."/>
            <person name="Benocci T."/>
            <person name="Peng M."/>
            <person name="Battaglia E."/>
            <person name="Haridas S."/>
            <person name="Andreopoulos W."/>
            <person name="Labutti K."/>
            <person name="Pangilinan J."/>
            <person name="Floch G.L."/>
            <person name="Makela M.R."/>
            <person name="Henrissat B."/>
            <person name="Grigoriev I.V."/>
            <person name="Crouch J.A."/>
            <person name="De Vries R.P."/>
            <person name="Sukno S.A."/>
            <person name="Thon M.R."/>
        </authorList>
    </citation>
    <scope>NUCLEOTIDE SEQUENCE</scope>
    <source>
        <strain evidence="2">CBS 125086</strain>
    </source>
</reference>
<keyword evidence="3" id="KW-1185">Reference proteome</keyword>
<gene>
    <name evidence="2" type="ORF">LY79DRAFT_413806</name>
</gene>
<dbReference type="AlphaFoldDB" id="A0AAD8PPI5"/>
<organism evidence="2 3">
    <name type="scientific">Colletotrichum navitas</name>
    <dbReference type="NCBI Taxonomy" id="681940"/>
    <lineage>
        <taxon>Eukaryota</taxon>
        <taxon>Fungi</taxon>
        <taxon>Dikarya</taxon>
        <taxon>Ascomycota</taxon>
        <taxon>Pezizomycotina</taxon>
        <taxon>Sordariomycetes</taxon>
        <taxon>Hypocreomycetidae</taxon>
        <taxon>Glomerellales</taxon>
        <taxon>Glomerellaceae</taxon>
        <taxon>Colletotrichum</taxon>
        <taxon>Colletotrichum graminicola species complex</taxon>
    </lineage>
</organism>
<feature type="region of interest" description="Disordered" evidence="1">
    <location>
        <begin position="112"/>
        <end position="134"/>
    </location>
</feature>
<evidence type="ECO:0000313" key="3">
    <source>
        <dbReference type="Proteomes" id="UP001230504"/>
    </source>
</evidence>
<evidence type="ECO:0000313" key="2">
    <source>
        <dbReference type="EMBL" id="KAK1573395.1"/>
    </source>
</evidence>
<comment type="caution">
    <text evidence="2">The sequence shown here is derived from an EMBL/GenBank/DDBJ whole genome shotgun (WGS) entry which is preliminary data.</text>
</comment>
<sequence length="159" mass="18162">MQNRSLQRMVSSNLLVRGGDRWWWGKEKINKQVIATRRDSECVLGPWPWSHRQRVDSRVWCWMVSRKGELVTGVVGIRCLAAAVVKEDMAGGYRQELALAGCDVTATARCTEQPKRGRKGPERHKRDRAGSNRDEAQTRVTSFCCVFFLPSRYYGSKVS</sequence>
<dbReference type="Proteomes" id="UP001230504">
    <property type="component" value="Unassembled WGS sequence"/>
</dbReference>
<evidence type="ECO:0000256" key="1">
    <source>
        <dbReference type="SAM" id="MobiDB-lite"/>
    </source>
</evidence>
<proteinExistence type="predicted"/>
<dbReference type="EMBL" id="JAHLJV010000093">
    <property type="protein sequence ID" value="KAK1573395.1"/>
    <property type="molecule type" value="Genomic_DNA"/>
</dbReference>
<dbReference type="RefSeq" id="XP_060409027.1">
    <property type="nucleotide sequence ID" value="XM_060553111.1"/>
</dbReference>
<protein>
    <submittedName>
        <fullName evidence="2">Uncharacterized protein</fullName>
    </submittedName>
</protein>
<feature type="compositionally biased region" description="Basic residues" evidence="1">
    <location>
        <begin position="116"/>
        <end position="127"/>
    </location>
</feature>
<dbReference type="GeneID" id="85437351"/>
<name>A0AAD8PPI5_9PEZI</name>